<dbReference type="Proteomes" id="UP000183995">
    <property type="component" value="Unassembled WGS sequence"/>
</dbReference>
<dbReference type="InterPro" id="IPR003251">
    <property type="entry name" value="Rr_diiron-bd_dom"/>
</dbReference>
<sequence length="193" mass="22240">MRLRDAKHSDVVIEADKGSYVGYQGVRYMFNCDDFLVHQPYPSVEITECNTYYATLISGAFAGPGSETTAITQYTAHNFFTFVQPQITEAYQCIISVELLHLNLLGNLIRDLGLPPKFLTYETHQYWNGSYPVYAYELRPILLADIEGEHAAIAHYTRLIQQIAQPQIQDLFRRIILDEQKHVEILEYFLGNR</sequence>
<name>A0A1M5YP06_9FIRM</name>
<dbReference type="STRING" id="1123282.SAMN02745823_02710"/>
<dbReference type="GO" id="GO:0046872">
    <property type="term" value="F:metal ion binding"/>
    <property type="evidence" value="ECO:0007669"/>
    <property type="project" value="InterPro"/>
</dbReference>
<reference evidence="2 3" key="1">
    <citation type="submission" date="2016-11" db="EMBL/GenBank/DDBJ databases">
        <authorList>
            <person name="Jaros S."/>
            <person name="Januszkiewicz K."/>
            <person name="Wedrychowicz H."/>
        </authorList>
    </citation>
    <scope>NUCLEOTIDE SEQUENCE [LARGE SCALE GENOMIC DNA]</scope>
    <source>
        <strain evidence="2 3">DSM 10068</strain>
    </source>
</reference>
<dbReference type="EMBL" id="FQXV01000009">
    <property type="protein sequence ID" value="SHI13609.1"/>
    <property type="molecule type" value="Genomic_DNA"/>
</dbReference>
<accession>A0A1M5YP06</accession>
<evidence type="ECO:0000313" key="2">
    <source>
        <dbReference type="EMBL" id="SHI13609.1"/>
    </source>
</evidence>
<gene>
    <name evidence="2" type="ORF">SAMN02745823_02710</name>
</gene>
<dbReference type="Gene3D" id="1.20.1260.10">
    <property type="match status" value="2"/>
</dbReference>
<dbReference type="GO" id="GO:0016491">
    <property type="term" value="F:oxidoreductase activity"/>
    <property type="evidence" value="ECO:0007669"/>
    <property type="project" value="InterPro"/>
</dbReference>
<feature type="domain" description="Rubrerythrin diiron-binding" evidence="1">
    <location>
        <begin position="85"/>
        <end position="186"/>
    </location>
</feature>
<dbReference type="AlphaFoldDB" id="A0A1M5YP06"/>
<proteinExistence type="predicted"/>
<dbReference type="SUPFAM" id="SSF47240">
    <property type="entry name" value="Ferritin-like"/>
    <property type="match status" value="1"/>
</dbReference>
<keyword evidence="3" id="KW-1185">Reference proteome</keyword>
<organism evidence="2 3">
    <name type="scientific">Sporobacter termitidis DSM 10068</name>
    <dbReference type="NCBI Taxonomy" id="1123282"/>
    <lineage>
        <taxon>Bacteria</taxon>
        <taxon>Bacillati</taxon>
        <taxon>Bacillota</taxon>
        <taxon>Clostridia</taxon>
        <taxon>Eubacteriales</taxon>
        <taxon>Oscillospiraceae</taxon>
        <taxon>Sporobacter</taxon>
    </lineage>
</organism>
<evidence type="ECO:0000313" key="3">
    <source>
        <dbReference type="Proteomes" id="UP000183995"/>
    </source>
</evidence>
<dbReference type="InterPro" id="IPR009078">
    <property type="entry name" value="Ferritin-like_SF"/>
</dbReference>
<protein>
    <submittedName>
        <fullName evidence="2">Rubrerythrin</fullName>
    </submittedName>
</protein>
<dbReference type="Pfam" id="PF02915">
    <property type="entry name" value="Rubrerythrin"/>
    <property type="match status" value="1"/>
</dbReference>
<evidence type="ECO:0000259" key="1">
    <source>
        <dbReference type="Pfam" id="PF02915"/>
    </source>
</evidence>
<dbReference type="InterPro" id="IPR012347">
    <property type="entry name" value="Ferritin-like"/>
</dbReference>